<feature type="transmembrane region" description="Helical" evidence="1">
    <location>
        <begin position="6"/>
        <end position="26"/>
    </location>
</feature>
<evidence type="ECO:0000313" key="2">
    <source>
        <dbReference type="EMBL" id="OHA14629.1"/>
    </source>
</evidence>
<dbReference type="PANTHER" id="PTHR36844">
    <property type="entry name" value="PROTEASE PRSW"/>
    <property type="match status" value="1"/>
</dbReference>
<organism evidence="2 3">
    <name type="scientific">Candidatus Sungbacteria bacterium RIFCSPLOWO2_12_FULL_41_11</name>
    <dbReference type="NCBI Taxonomy" id="1802286"/>
    <lineage>
        <taxon>Bacteria</taxon>
        <taxon>Candidatus Sungiibacteriota</taxon>
    </lineage>
</organism>
<feature type="transmembrane region" description="Helical" evidence="1">
    <location>
        <begin position="97"/>
        <end position="119"/>
    </location>
</feature>
<proteinExistence type="predicted"/>
<evidence type="ECO:0000256" key="1">
    <source>
        <dbReference type="SAM" id="Phobius"/>
    </source>
</evidence>
<dbReference type="PANTHER" id="PTHR36844:SF1">
    <property type="entry name" value="PROTEASE PRSW"/>
    <property type="match status" value="1"/>
</dbReference>
<feature type="transmembrane region" description="Helical" evidence="1">
    <location>
        <begin position="230"/>
        <end position="250"/>
    </location>
</feature>
<accession>A0A1G2LUQ7</accession>
<dbReference type="GO" id="GO:0008233">
    <property type="term" value="F:peptidase activity"/>
    <property type="evidence" value="ECO:0007669"/>
    <property type="project" value="InterPro"/>
</dbReference>
<feature type="transmembrane region" description="Helical" evidence="1">
    <location>
        <begin position="131"/>
        <end position="152"/>
    </location>
</feature>
<dbReference type="InterPro" id="IPR026898">
    <property type="entry name" value="PrsW"/>
</dbReference>
<feature type="transmembrane region" description="Helical" evidence="1">
    <location>
        <begin position="205"/>
        <end position="224"/>
    </location>
</feature>
<keyword evidence="1" id="KW-0812">Transmembrane</keyword>
<keyword evidence="1" id="KW-0472">Membrane</keyword>
<evidence type="ECO:0008006" key="4">
    <source>
        <dbReference type="Google" id="ProtNLM"/>
    </source>
</evidence>
<gene>
    <name evidence="2" type="ORF">A3G49_05605</name>
</gene>
<dbReference type="AlphaFoldDB" id="A0A1G2LUQ7"/>
<keyword evidence="1" id="KW-1133">Transmembrane helix</keyword>
<feature type="transmembrane region" description="Helical" evidence="1">
    <location>
        <begin position="38"/>
        <end position="61"/>
    </location>
</feature>
<reference evidence="2 3" key="1">
    <citation type="journal article" date="2016" name="Nat. Commun.">
        <title>Thousands of microbial genomes shed light on interconnected biogeochemical processes in an aquifer system.</title>
        <authorList>
            <person name="Anantharaman K."/>
            <person name="Brown C.T."/>
            <person name="Hug L.A."/>
            <person name="Sharon I."/>
            <person name="Castelle C.J."/>
            <person name="Probst A.J."/>
            <person name="Thomas B.C."/>
            <person name="Singh A."/>
            <person name="Wilkins M.J."/>
            <person name="Karaoz U."/>
            <person name="Brodie E.L."/>
            <person name="Williams K.H."/>
            <person name="Hubbard S.S."/>
            <person name="Banfield J.F."/>
        </authorList>
    </citation>
    <scope>NUCLEOTIDE SEQUENCE [LARGE SCALE GENOMIC DNA]</scope>
</reference>
<protein>
    <recommendedName>
        <fullName evidence="4">Protease PrsW</fullName>
    </recommendedName>
</protein>
<sequence>MAAILSSYTAYIFISFLPPIIWLLFYLREDSRPEPKRLLFLVFIGGIASAIFAIVAELLFFGSCHDLNPASSPDQPGCFEGIVALINHGITIDQFPFFVFLGIAFLEEYFKYAAVRILVLGRREFDEPIDAMIYMMTAALGFAAIENFLFILPSPEKIIDLGFQFSSFQLTANRFIGANLLHVTSSGIVGFFLARAFFSHYRHHFLAIGIILASLLHGLFNYLIIKEGLFPGNINLLIVLLTTMSLVVLIEFEQLKKKQATNKL</sequence>
<dbReference type="Pfam" id="PF13367">
    <property type="entry name" value="PrsW-protease"/>
    <property type="match status" value="1"/>
</dbReference>
<evidence type="ECO:0000313" key="3">
    <source>
        <dbReference type="Proteomes" id="UP000177171"/>
    </source>
</evidence>
<comment type="caution">
    <text evidence="2">The sequence shown here is derived from an EMBL/GenBank/DDBJ whole genome shotgun (WGS) entry which is preliminary data.</text>
</comment>
<name>A0A1G2LUQ7_9BACT</name>
<dbReference type="EMBL" id="MHQY01000005">
    <property type="protein sequence ID" value="OHA14629.1"/>
    <property type="molecule type" value="Genomic_DNA"/>
</dbReference>
<feature type="transmembrane region" description="Helical" evidence="1">
    <location>
        <begin position="172"/>
        <end position="193"/>
    </location>
</feature>
<dbReference type="Proteomes" id="UP000177171">
    <property type="component" value="Unassembled WGS sequence"/>
</dbReference>